<dbReference type="PANTHER" id="PTHR12149:SF8">
    <property type="entry name" value="PROTEIN-RIBULOSAMINE 3-KINASE"/>
    <property type="match status" value="1"/>
</dbReference>
<keyword evidence="3" id="KW-1185">Reference proteome</keyword>
<reference evidence="2" key="1">
    <citation type="submission" date="2022-01" db="EMBL/GenBank/DDBJ databases">
        <title>Gordonia xiamenensis sp. nov., isolated from surface seawater in Xiamen.</title>
        <authorList>
            <person name="He Y.F."/>
        </authorList>
    </citation>
    <scope>NUCLEOTIDE SEQUENCE</scope>
    <source>
        <strain evidence="2">GW1C4-4</strain>
    </source>
</reference>
<dbReference type="PANTHER" id="PTHR12149">
    <property type="entry name" value="FRUCTOSAMINE 3 KINASE-RELATED PROTEIN"/>
    <property type="match status" value="1"/>
</dbReference>
<organism evidence="2 3">
    <name type="scientific">Gordonia tangerina</name>
    <dbReference type="NCBI Taxonomy" id="2911060"/>
    <lineage>
        <taxon>Bacteria</taxon>
        <taxon>Bacillati</taxon>
        <taxon>Actinomycetota</taxon>
        <taxon>Actinomycetes</taxon>
        <taxon>Mycobacteriales</taxon>
        <taxon>Gordoniaceae</taxon>
        <taxon>Gordonia</taxon>
    </lineage>
</organism>
<comment type="caution">
    <text evidence="2">The sequence shown here is derived from an EMBL/GenBank/DDBJ whole genome shotgun (WGS) entry which is preliminary data.</text>
</comment>
<proteinExistence type="inferred from homology"/>
<evidence type="ECO:0000313" key="3">
    <source>
        <dbReference type="Proteomes" id="UP001108089"/>
    </source>
</evidence>
<dbReference type="InterPro" id="IPR011009">
    <property type="entry name" value="Kinase-like_dom_sf"/>
</dbReference>
<dbReference type="EMBL" id="JAKGCU010000015">
    <property type="protein sequence ID" value="MCF3939812.1"/>
    <property type="molecule type" value="Genomic_DNA"/>
</dbReference>
<dbReference type="PIRSF" id="PIRSF006221">
    <property type="entry name" value="Ketosamine-3-kinase"/>
    <property type="match status" value="1"/>
</dbReference>
<keyword evidence="1 2" id="KW-0418">Kinase</keyword>
<comment type="similarity">
    <text evidence="1">Belongs to the fructosamine kinase family.</text>
</comment>
<dbReference type="RefSeq" id="WP_235724539.1">
    <property type="nucleotide sequence ID" value="NZ_JAKGCU010000015.1"/>
</dbReference>
<dbReference type="Gene3D" id="1.20.1270.240">
    <property type="match status" value="1"/>
</dbReference>
<dbReference type="Gene3D" id="3.30.200.20">
    <property type="entry name" value="Phosphorylase Kinase, domain 1"/>
    <property type="match status" value="1"/>
</dbReference>
<dbReference type="GO" id="GO:0016301">
    <property type="term" value="F:kinase activity"/>
    <property type="evidence" value="ECO:0007669"/>
    <property type="project" value="UniProtKB-KW"/>
</dbReference>
<protein>
    <submittedName>
        <fullName evidence="2">Fructosamine kinase family protein</fullName>
    </submittedName>
</protein>
<dbReference type="Pfam" id="PF03881">
    <property type="entry name" value="Fructosamin_kin"/>
    <property type="match status" value="1"/>
</dbReference>
<gene>
    <name evidence="2" type="ORF">L1892_15645</name>
</gene>
<sequence length="262" mass="27949">MPTTHRKQRTDVDRDFFRAEAAGLRWLREGGGPVVDVLDVGDDFIALAHLDSSPPTVHAAREFGAALAGMHDAGAPRFGTPPAGHTGKQYIGERRLSSHTHDRWGEFYAAERVLPYLAPAIDAGNLRSDDAAATRHACELIAAGAFDDTDPPARIHGDLWNGNVIWTPSGVVLIDPAAHGGHRETDLAMLALFGCPHLDVVITGYQDTHALRPGWEQRVPLHQLHPLAVHAAGHGPSYGSALGRAARHVCRACPAGPLSSAA</sequence>
<accession>A0ABS9DKY0</accession>
<keyword evidence="1" id="KW-0808">Transferase</keyword>
<dbReference type="Gene3D" id="1.10.510.10">
    <property type="entry name" value="Transferase(Phosphotransferase) domain 1"/>
    <property type="match status" value="1"/>
</dbReference>
<dbReference type="InterPro" id="IPR016477">
    <property type="entry name" value="Fructo-/Ketosamine-3-kinase"/>
</dbReference>
<dbReference type="Proteomes" id="UP001108089">
    <property type="component" value="Unassembled WGS sequence"/>
</dbReference>
<evidence type="ECO:0000313" key="2">
    <source>
        <dbReference type="EMBL" id="MCF3939812.1"/>
    </source>
</evidence>
<evidence type="ECO:0000256" key="1">
    <source>
        <dbReference type="PIRNR" id="PIRNR006221"/>
    </source>
</evidence>
<name>A0ABS9DKY0_9ACTN</name>
<dbReference type="SUPFAM" id="SSF56112">
    <property type="entry name" value="Protein kinase-like (PK-like)"/>
    <property type="match status" value="1"/>
</dbReference>